<dbReference type="KEGG" id="elio:KO353_14125"/>
<accession>A0A975U103</accession>
<evidence type="ECO:0000259" key="16">
    <source>
        <dbReference type="Pfam" id="PF14849"/>
    </source>
</evidence>
<evidence type="ECO:0000256" key="13">
    <source>
        <dbReference type="HAMAP-Rule" id="MF_01810"/>
    </source>
</evidence>
<dbReference type="GO" id="GO:0005886">
    <property type="term" value="C:plasma membrane"/>
    <property type="evidence" value="ECO:0007669"/>
    <property type="project" value="UniProtKB-SubCell"/>
</dbReference>
<evidence type="ECO:0000256" key="1">
    <source>
        <dbReference type="ARBA" id="ARBA00004429"/>
    </source>
</evidence>
<dbReference type="GO" id="GO:0015031">
    <property type="term" value="P:protein transport"/>
    <property type="evidence" value="ECO:0007669"/>
    <property type="project" value="UniProtKB-KW"/>
</dbReference>
<feature type="transmembrane region" description="Helical" evidence="13">
    <location>
        <begin position="499"/>
        <end position="521"/>
    </location>
</feature>
<evidence type="ECO:0000256" key="3">
    <source>
        <dbReference type="ARBA" id="ARBA00015325"/>
    </source>
</evidence>
<name>A0A975U103_9PROT</name>
<evidence type="ECO:0000256" key="2">
    <source>
        <dbReference type="ARBA" id="ARBA00010527"/>
    </source>
</evidence>
<keyword evidence="18" id="KW-1185">Reference proteome</keyword>
<gene>
    <name evidence="13 17" type="primary">yidC</name>
    <name evidence="17" type="ORF">KO353_14125</name>
</gene>
<feature type="transmembrane region" description="Helical" evidence="13">
    <location>
        <begin position="437"/>
        <end position="457"/>
    </location>
</feature>
<keyword evidence="5 13" id="KW-1003">Cell membrane</keyword>
<dbReference type="RefSeq" id="WP_218285422.1">
    <property type="nucleotide sequence ID" value="NZ_CP076448.1"/>
</dbReference>
<protein>
    <recommendedName>
        <fullName evidence="3 13">Membrane protein insertase YidC</fullName>
    </recommendedName>
    <alternativeName>
        <fullName evidence="12 13">Foldase YidC</fullName>
    </alternativeName>
    <alternativeName>
        <fullName evidence="13">Membrane protein YidC</fullName>
    </alternativeName>
    <alternativeName>
        <fullName evidence="11 13">membrane integrase YidC</fullName>
    </alternativeName>
</protein>
<comment type="similarity">
    <text evidence="2 13">Belongs to the OXA1/ALB3/YidC family. Type 1 subfamily.</text>
</comment>
<evidence type="ECO:0000256" key="6">
    <source>
        <dbReference type="ARBA" id="ARBA00022692"/>
    </source>
</evidence>
<evidence type="ECO:0000313" key="18">
    <source>
        <dbReference type="Proteomes" id="UP000694001"/>
    </source>
</evidence>
<dbReference type="NCBIfam" id="NF002353">
    <property type="entry name" value="PRK01318.1-4"/>
    <property type="match status" value="1"/>
</dbReference>
<evidence type="ECO:0000256" key="7">
    <source>
        <dbReference type="ARBA" id="ARBA00022927"/>
    </source>
</evidence>
<dbReference type="InterPro" id="IPR019998">
    <property type="entry name" value="Membr_insert_YidC"/>
</dbReference>
<feature type="domain" description="Membrane insertase YidC N-terminal" evidence="16">
    <location>
        <begin position="80"/>
        <end position="362"/>
    </location>
</feature>
<evidence type="ECO:0000256" key="12">
    <source>
        <dbReference type="ARBA" id="ARBA00033342"/>
    </source>
</evidence>
<evidence type="ECO:0000259" key="15">
    <source>
        <dbReference type="Pfam" id="PF02096"/>
    </source>
</evidence>
<evidence type="ECO:0000256" key="4">
    <source>
        <dbReference type="ARBA" id="ARBA00022448"/>
    </source>
</evidence>
<dbReference type="NCBIfam" id="TIGR03593">
    <property type="entry name" value="yidC_nterm"/>
    <property type="match status" value="1"/>
</dbReference>
<evidence type="ECO:0000256" key="14">
    <source>
        <dbReference type="SAM" id="MobiDB-lite"/>
    </source>
</evidence>
<dbReference type="Proteomes" id="UP000694001">
    <property type="component" value="Chromosome"/>
</dbReference>
<evidence type="ECO:0000256" key="5">
    <source>
        <dbReference type="ARBA" id="ARBA00022475"/>
    </source>
</evidence>
<sequence length="588" mass="66479">MVDQKRLILAIAISIMILFVFEIFWNQPIREAERARQAEIAALEEAERAAEAERQARAAPGGLEAQGEGARGSTTPADLRVRIDSPGLVGSINLTGARFDDLSLRNFRETVEADSPLVRLLMGRDTPTPYWVQFGWTAEGSVRVPDVNTRWQTSATVLTAGRPVTLSWDNGEGLLFELVIRVDEHFLFTVEQRVTSSTAEPVTLRPWGRVRREHTPQTAGNWLLHEGLVGVFGGRLTEQTYTAARDEAAKGNSISFRHEGRGGWGGFTDKYWLTALLPDQTRNAEFSFRVLQEGGQNRFQIDFLGDAKEVRTGLAEVTRSHLFAGAKLVSLLDRYEATLGVEGLDKAIDWGWFYFLTRPFFAALHWLSELTGNYGVAILIFTLFLKILFFPLANKSYKAMGKMKLLAPQMQELKDKFKDDPQKMQQEMMALYKREKVNPVSGCLPIIIQIPVFFALYKVLFVTIEMRHAPFFGWIRDLSAQDPTNIFTLFGLIPWEPTVVPIIGPFLHLGIWPLLMGVTMYAQQKLNPAPPDPVQAKVFQFMPIVFTFMLGTFPVGLVIYWTWNNLLSIAQQWLMMRRVAQSPQMAKT</sequence>
<evidence type="ECO:0000256" key="9">
    <source>
        <dbReference type="ARBA" id="ARBA00023136"/>
    </source>
</evidence>
<dbReference type="Pfam" id="PF14849">
    <property type="entry name" value="YidC_periplas"/>
    <property type="match status" value="1"/>
</dbReference>
<reference evidence="17" key="1">
    <citation type="submission" date="2021-06" db="EMBL/GenBank/DDBJ databases">
        <title>Elioraea tepida, sp. nov., a moderately thermophilic aerobic anoxygenic phototrophic bacterium isolated from an alkaline siliceous hot spring mat community in Yellowstone National Park, WY, USA.</title>
        <authorList>
            <person name="Saini M.K."/>
            <person name="Yoshida S."/>
            <person name="Sebastian A."/>
            <person name="Hirose S."/>
            <person name="Hara E."/>
            <person name="Tamaki H."/>
            <person name="Soulier N.T."/>
            <person name="Albert I."/>
            <person name="Hanada S."/>
            <person name="Bryant D.A."/>
            <person name="Tank M."/>
        </authorList>
    </citation>
    <scope>NUCLEOTIDE SEQUENCE</scope>
    <source>
        <strain evidence="17">MS-P2</strain>
    </source>
</reference>
<dbReference type="PANTHER" id="PTHR12428">
    <property type="entry name" value="OXA1"/>
    <property type="match status" value="1"/>
</dbReference>
<dbReference type="InterPro" id="IPR047196">
    <property type="entry name" value="YidC_ALB_C"/>
</dbReference>
<comment type="subcellular location">
    <subcellularLocation>
        <location evidence="1">Cell inner membrane</location>
        <topology evidence="1">Multi-pass membrane protein</topology>
    </subcellularLocation>
    <subcellularLocation>
        <location evidence="13">Cell membrane</location>
        <topology evidence="13">Multi-pass membrane protein</topology>
    </subcellularLocation>
</comment>
<feature type="region of interest" description="Disordered" evidence="14">
    <location>
        <begin position="51"/>
        <end position="77"/>
    </location>
</feature>
<keyword evidence="6 13" id="KW-0812">Transmembrane</keyword>
<dbReference type="AlphaFoldDB" id="A0A975U103"/>
<evidence type="ECO:0000256" key="11">
    <source>
        <dbReference type="ARBA" id="ARBA00033245"/>
    </source>
</evidence>
<dbReference type="InterPro" id="IPR028055">
    <property type="entry name" value="YidC/Oxa/ALB_C"/>
</dbReference>
<dbReference type="InterPro" id="IPR001708">
    <property type="entry name" value="YidC/ALB3/OXA1/COX18"/>
</dbReference>
<dbReference type="CDD" id="cd20070">
    <property type="entry name" value="5TM_YidC_Alb3"/>
    <property type="match status" value="1"/>
</dbReference>
<feature type="transmembrane region" description="Helical" evidence="13">
    <location>
        <begin position="541"/>
        <end position="563"/>
    </location>
</feature>
<dbReference type="HAMAP" id="MF_01810">
    <property type="entry name" value="YidC_type1"/>
    <property type="match status" value="1"/>
</dbReference>
<dbReference type="GO" id="GO:0051205">
    <property type="term" value="P:protein insertion into membrane"/>
    <property type="evidence" value="ECO:0007669"/>
    <property type="project" value="TreeGrafter"/>
</dbReference>
<feature type="domain" description="Membrane insertase YidC/Oxa/ALB C-terminal" evidence="15">
    <location>
        <begin position="374"/>
        <end position="577"/>
    </location>
</feature>
<evidence type="ECO:0000313" key="17">
    <source>
        <dbReference type="EMBL" id="QXM24365.1"/>
    </source>
</evidence>
<dbReference type="PANTHER" id="PTHR12428:SF65">
    <property type="entry name" value="CYTOCHROME C OXIDASE ASSEMBLY PROTEIN COX18, MITOCHONDRIAL"/>
    <property type="match status" value="1"/>
</dbReference>
<keyword evidence="8 13" id="KW-1133">Transmembrane helix</keyword>
<dbReference type="GO" id="GO:0032977">
    <property type="term" value="F:membrane insertase activity"/>
    <property type="evidence" value="ECO:0007669"/>
    <property type="project" value="InterPro"/>
</dbReference>
<dbReference type="InterPro" id="IPR028053">
    <property type="entry name" value="Membr_insert_YidC_N"/>
</dbReference>
<feature type="transmembrane region" description="Helical" evidence="13">
    <location>
        <begin position="374"/>
        <end position="393"/>
    </location>
</feature>
<evidence type="ECO:0000256" key="8">
    <source>
        <dbReference type="ARBA" id="ARBA00022989"/>
    </source>
</evidence>
<feature type="transmembrane region" description="Helical" evidence="13">
    <location>
        <begin position="6"/>
        <end position="25"/>
    </location>
</feature>
<comment type="subunit">
    <text evidence="13">Interacts with the Sec translocase complex via SecD. Specifically interacts with transmembrane segments of nascent integral membrane proteins during membrane integration.</text>
</comment>
<keyword evidence="10 13" id="KW-0143">Chaperone</keyword>
<proteinExistence type="inferred from homology"/>
<keyword evidence="7 13" id="KW-0653">Protein transport</keyword>
<dbReference type="Pfam" id="PF02096">
    <property type="entry name" value="60KD_IMP"/>
    <property type="match status" value="1"/>
</dbReference>
<keyword evidence="4 13" id="KW-0813">Transport</keyword>
<comment type="function">
    <text evidence="13">Required for the insertion and/or proper folding and/or complex formation of integral membrane proteins into the membrane. Involved in integration of membrane proteins that insert both dependently and independently of the Sec translocase complex, as well as at least some lipoproteins. Aids folding of multispanning membrane proteins.</text>
</comment>
<dbReference type="NCBIfam" id="TIGR03592">
    <property type="entry name" value="yidC_oxa1_cterm"/>
    <property type="match status" value="1"/>
</dbReference>
<evidence type="ECO:0000256" key="10">
    <source>
        <dbReference type="ARBA" id="ARBA00023186"/>
    </source>
</evidence>
<dbReference type="CDD" id="cd19961">
    <property type="entry name" value="EcYidC-like_peri"/>
    <property type="match status" value="1"/>
</dbReference>
<organism evidence="17 18">
    <name type="scientific">Elioraea tepida</name>
    <dbReference type="NCBI Taxonomy" id="2843330"/>
    <lineage>
        <taxon>Bacteria</taxon>
        <taxon>Pseudomonadati</taxon>
        <taxon>Pseudomonadota</taxon>
        <taxon>Alphaproteobacteria</taxon>
        <taxon>Acetobacterales</taxon>
        <taxon>Elioraeaceae</taxon>
        <taxon>Elioraea</taxon>
    </lineage>
</organism>
<keyword evidence="9 13" id="KW-0472">Membrane</keyword>
<dbReference type="EMBL" id="CP076448">
    <property type="protein sequence ID" value="QXM24365.1"/>
    <property type="molecule type" value="Genomic_DNA"/>
</dbReference>